<dbReference type="PANTHER" id="PTHR42923:SF46">
    <property type="entry name" value="AMINE OXIDASE"/>
    <property type="match status" value="1"/>
</dbReference>
<dbReference type="InterPro" id="IPR036188">
    <property type="entry name" value="FAD/NAD-bd_sf"/>
</dbReference>
<dbReference type="Gene3D" id="3.50.50.60">
    <property type="entry name" value="FAD/NAD(P)-binding domain"/>
    <property type="match status" value="1"/>
</dbReference>
<dbReference type="RefSeq" id="WP_310768686.1">
    <property type="nucleotide sequence ID" value="NZ_JBHRWR010000009.1"/>
</dbReference>
<feature type="region of interest" description="Disordered" evidence="1">
    <location>
        <begin position="1"/>
        <end position="20"/>
    </location>
</feature>
<feature type="compositionally biased region" description="Polar residues" evidence="1">
    <location>
        <begin position="1"/>
        <end position="14"/>
    </location>
</feature>
<evidence type="ECO:0000313" key="4">
    <source>
        <dbReference type="Proteomes" id="UP001595701"/>
    </source>
</evidence>
<comment type="caution">
    <text evidence="3">The sequence shown here is derived from an EMBL/GenBank/DDBJ whole genome shotgun (WGS) entry which is preliminary data.</text>
</comment>
<accession>A0ABV7SDB1</accession>
<sequence length="479" mass="53886">MTTRNANPGNTSTPEKGDMRDAVVVGGGFTGLTAALELAERGHRVTVVEREPELGGLAGSFDVGDGRRIERFYHHWFSSDREMFDLCERLGVQDALEPHLTRTGMYYANSVYRLSRPLDLLRFAPLPLLDRLRLGVLALRGRRVTDWRTLEHRTAEEWLVSLGGRRVYDVVWRPLLEGKFGQYADQVGATWMWTKLALRGGSRTKSGSEVLYYLRGGSETLVNAMHKRLTELGVEVLTRTAAREVTTDGVGVTGVRTEDGTFLPARQVLLTVAPELAADLLSAAGPDTPAHPAAPALARRLRDIRYLANVCLVLENNRRLSDTYWLNVNDPSFPYVGVIEHTNMDSPSRYGNRHVVYLSKYLPADAELYRMSDEEVFTYSLPHLRRMFPGFDRSWVEDYHVWRAEYAQPVITPNYSRDMPPTRTGVHGLYLASMAQVFPEDRGTNHAAREGRRTGQLMADRLRTAGRPAAPRAEETSRA</sequence>
<feature type="compositionally biased region" description="Basic and acidic residues" evidence="1">
    <location>
        <begin position="442"/>
        <end position="453"/>
    </location>
</feature>
<dbReference type="InterPro" id="IPR002937">
    <property type="entry name" value="Amino_oxidase"/>
</dbReference>
<evidence type="ECO:0000313" key="3">
    <source>
        <dbReference type="EMBL" id="MFC3574938.1"/>
    </source>
</evidence>
<dbReference type="PANTHER" id="PTHR42923">
    <property type="entry name" value="PROTOPORPHYRINOGEN OXIDASE"/>
    <property type="match status" value="1"/>
</dbReference>
<evidence type="ECO:0000259" key="2">
    <source>
        <dbReference type="Pfam" id="PF01593"/>
    </source>
</evidence>
<feature type="region of interest" description="Disordered" evidence="1">
    <location>
        <begin position="442"/>
        <end position="479"/>
    </location>
</feature>
<dbReference type="EMBL" id="JBHRWR010000009">
    <property type="protein sequence ID" value="MFC3574938.1"/>
    <property type="molecule type" value="Genomic_DNA"/>
</dbReference>
<proteinExistence type="predicted"/>
<reference evidence="4" key="1">
    <citation type="journal article" date="2019" name="Int. J. Syst. Evol. Microbiol.">
        <title>The Global Catalogue of Microorganisms (GCM) 10K type strain sequencing project: providing services to taxonomists for standard genome sequencing and annotation.</title>
        <authorList>
            <consortium name="The Broad Institute Genomics Platform"/>
            <consortium name="The Broad Institute Genome Sequencing Center for Infectious Disease"/>
            <person name="Wu L."/>
            <person name="Ma J."/>
        </authorList>
    </citation>
    <scope>NUCLEOTIDE SEQUENCE [LARGE SCALE GENOMIC DNA]</scope>
    <source>
        <strain evidence="4">CGMCC 4.7035</strain>
    </source>
</reference>
<feature type="domain" description="Amine oxidase" evidence="2">
    <location>
        <begin position="29"/>
        <end position="435"/>
    </location>
</feature>
<protein>
    <submittedName>
        <fullName evidence="3">NAD(P)/FAD-dependent oxidoreductase</fullName>
    </submittedName>
</protein>
<evidence type="ECO:0000256" key="1">
    <source>
        <dbReference type="SAM" id="MobiDB-lite"/>
    </source>
</evidence>
<dbReference type="Proteomes" id="UP001595701">
    <property type="component" value="Unassembled WGS sequence"/>
</dbReference>
<gene>
    <name evidence="3" type="ORF">ACFOZ0_16960</name>
</gene>
<dbReference type="Pfam" id="PF01593">
    <property type="entry name" value="Amino_oxidase"/>
    <property type="match status" value="1"/>
</dbReference>
<dbReference type="NCBIfam" id="NF005560">
    <property type="entry name" value="PRK07233.1"/>
    <property type="match status" value="1"/>
</dbReference>
<organism evidence="3 4">
    <name type="scientific">Streptomyces yaanensis</name>
    <dbReference type="NCBI Taxonomy" id="1142239"/>
    <lineage>
        <taxon>Bacteria</taxon>
        <taxon>Bacillati</taxon>
        <taxon>Actinomycetota</taxon>
        <taxon>Actinomycetes</taxon>
        <taxon>Kitasatosporales</taxon>
        <taxon>Streptomycetaceae</taxon>
        <taxon>Streptomyces</taxon>
    </lineage>
</organism>
<dbReference type="InterPro" id="IPR050464">
    <property type="entry name" value="Zeta_carotene_desat/Oxidored"/>
</dbReference>
<name>A0ABV7SDB1_9ACTN</name>
<keyword evidence="4" id="KW-1185">Reference proteome</keyword>
<dbReference type="SUPFAM" id="SSF51905">
    <property type="entry name" value="FAD/NAD(P)-binding domain"/>
    <property type="match status" value="1"/>
</dbReference>